<proteinExistence type="predicted"/>
<dbReference type="AlphaFoldDB" id="A0A8S0WNR0"/>
<accession>A0A8S0WNR0</accession>
<comment type="caution">
    <text evidence="1">The sequence shown here is derived from an EMBL/GenBank/DDBJ whole genome shotgun (WGS) entry which is preliminary data.</text>
</comment>
<dbReference type="Proteomes" id="UP000494216">
    <property type="component" value="Unassembled WGS sequence"/>
</dbReference>
<name>A0A8S0WNR0_9GAMM</name>
<dbReference type="RefSeq" id="WP_174625449.1">
    <property type="nucleotide sequence ID" value="NZ_CADCXN010000051.1"/>
</dbReference>
<gene>
    <name evidence="1" type="ORF">METHB2_230047</name>
</gene>
<reference evidence="1 2" key="1">
    <citation type="submission" date="2020-02" db="EMBL/GenBank/DDBJ databases">
        <authorList>
            <person name="Hogendoorn C."/>
        </authorList>
    </citation>
    <scope>NUCLEOTIDE SEQUENCE [LARGE SCALE GENOMIC DNA]</scope>
    <source>
        <strain evidence="1">METHB21</strain>
    </source>
</reference>
<organism evidence="1 2">
    <name type="scientific">Candidatus Methylobacter favarea</name>
    <dbReference type="NCBI Taxonomy" id="2707345"/>
    <lineage>
        <taxon>Bacteria</taxon>
        <taxon>Pseudomonadati</taxon>
        <taxon>Pseudomonadota</taxon>
        <taxon>Gammaproteobacteria</taxon>
        <taxon>Methylococcales</taxon>
        <taxon>Methylococcaceae</taxon>
        <taxon>Methylobacter</taxon>
    </lineage>
</organism>
<protein>
    <submittedName>
        <fullName evidence="1">Uncharacterized protein</fullName>
    </submittedName>
</protein>
<evidence type="ECO:0000313" key="1">
    <source>
        <dbReference type="EMBL" id="CAA9890525.1"/>
    </source>
</evidence>
<dbReference type="EMBL" id="CADCXN010000051">
    <property type="protein sequence ID" value="CAA9890525.1"/>
    <property type="molecule type" value="Genomic_DNA"/>
</dbReference>
<sequence>MATTSETIKIDPKIDFFKFDLQAEKQKKVFAVIFSKHNGNWSAIKSELSGKEGFNDTVIKKLEFTHNLAAWSNNNAELVSLFQKDEDTNSLRDIAISLDKTAFIDKIKATAHTGTDEEKRAFALNLRRDLFNIEPTAMLVNLVKDPKVPFLNDATGANIAAVLTKQPEFNIKTTSVYELIKNETAFKDISADGQDAVKTQLKILQRIAAVSQDPDAVPVLFNAKVQSAMQISALPKAQFMAAFSESDLDEDTIAQIHHNAQQTKVRNEHFLMSSREAAQPTGVAMIDKSLNLTGHPQAKIMRPVGSSVVEPLSVGKYLDKSITKHNLSWDLLFGDADFCECGECNSVYSPASYYVELLNYLRNNNLDPDRKPGDPLAKKLDPKDISGTPLEKLFNRRPDLGCLELTCQNTNTLILYVDLVNEVMENYVAFKRLKPFNVDDETSSELLAEPQHTEYKAYCILKSEVYPFTLPYHQPIDAARSYLKFLDTSRYELINTFRKNNAGDDAELTKLKDEALDRAADAEFLEITKEEYVILTKECFESIDLMRKLKNNPALTQQEYWTIIDGKPVHEYYGYDDEATMLSDNGLTLIKKEFLRRTGIDYYNLVNLLLTETINPCMPKGRAKTIMESLRFSYRFLQNYARIHGVDKMAEDLVKMEKFADLVPLIKEQIELLTGKKALSCPKTCEYQVEICDKDIICWAKCYFEKIRKMIVIENGRGCVDGKIFLTLRESNNTVENAARVVAIVKECKIYGPNNKAQTFVDKNLVEIAKIDQQTGKVTFNDANAPIDVKTLASLFFVGEKGDKGIFLVINNEVYLVFTEQKDSCNLDTALLQHLDGTPLTVPEYDKIHRFLRLWRKLGWSIDEIDKAIIGLSVTKASLNGSVSEPVEILCDASASDNCDDVGNDCGDCVCDEDICVEVFDINPRLIHQLAAVKKLLDLTGLDLIKQLCFWTSISTSGKKSLYQRLLLTHNILGIHKVFKADSKGNYLTGDAKLLEHLPAVMAALNLSADDIQEIKQDSGMDDKLSLANLSLLYRYRLLSKVLGLRIPAFLSILPLFGDIFKDADTSFEFMERWAKMEDAGFSYQ</sequence>
<evidence type="ECO:0000313" key="2">
    <source>
        <dbReference type="Proteomes" id="UP000494216"/>
    </source>
</evidence>
<keyword evidence="2" id="KW-1185">Reference proteome</keyword>